<comment type="similarity">
    <text evidence="2">Belongs to the alanine or glycine:cation symporter (AGCS) (TC 2.A.25) family.</text>
</comment>
<dbReference type="EMBL" id="RCBY01000650">
    <property type="protein sequence ID" value="RQH12619.1"/>
    <property type="molecule type" value="Genomic_DNA"/>
</dbReference>
<evidence type="ECO:0000313" key="10">
    <source>
        <dbReference type="Proteomes" id="UP000269154"/>
    </source>
</evidence>
<accession>A0A3N6N9N5</accession>
<keyword evidence="4" id="KW-1003">Cell membrane</keyword>
<keyword evidence="7 8" id="KW-0472">Membrane</keyword>
<comment type="subcellular location">
    <subcellularLocation>
        <location evidence="1">Cell membrane</location>
        <topology evidence="1">Multi-pass membrane protein</topology>
    </subcellularLocation>
</comment>
<dbReference type="AlphaFoldDB" id="A0A3N6N9N5"/>
<feature type="transmembrane region" description="Helical" evidence="8">
    <location>
        <begin position="12"/>
        <end position="32"/>
    </location>
</feature>
<dbReference type="PANTHER" id="PTHR30330:SF3">
    <property type="entry name" value="TRANSCRIPTIONAL REGULATOR, LRP FAMILY"/>
    <property type="match status" value="1"/>
</dbReference>
<evidence type="ECO:0000256" key="6">
    <source>
        <dbReference type="ARBA" id="ARBA00022989"/>
    </source>
</evidence>
<dbReference type="GO" id="GO:0005283">
    <property type="term" value="F:amino acid:sodium symporter activity"/>
    <property type="evidence" value="ECO:0007669"/>
    <property type="project" value="InterPro"/>
</dbReference>
<proteinExistence type="inferred from homology"/>
<evidence type="ECO:0000256" key="4">
    <source>
        <dbReference type="ARBA" id="ARBA00022475"/>
    </source>
</evidence>
<dbReference type="RefSeq" id="WP_161565198.1">
    <property type="nucleotide sequence ID" value="NZ_RCBY01000650.1"/>
</dbReference>
<gene>
    <name evidence="9" type="ORF">D5R40_34750</name>
</gene>
<evidence type="ECO:0000256" key="3">
    <source>
        <dbReference type="ARBA" id="ARBA00022448"/>
    </source>
</evidence>
<organism evidence="9 10">
    <name type="scientific">Okeania hirsuta</name>
    <dbReference type="NCBI Taxonomy" id="1458930"/>
    <lineage>
        <taxon>Bacteria</taxon>
        <taxon>Bacillati</taxon>
        <taxon>Cyanobacteriota</taxon>
        <taxon>Cyanophyceae</taxon>
        <taxon>Oscillatoriophycideae</taxon>
        <taxon>Oscillatoriales</taxon>
        <taxon>Microcoleaceae</taxon>
        <taxon>Okeania</taxon>
    </lineage>
</organism>
<feature type="non-terminal residue" evidence="9">
    <location>
        <position position="121"/>
    </location>
</feature>
<evidence type="ECO:0000256" key="2">
    <source>
        <dbReference type="ARBA" id="ARBA00009261"/>
    </source>
</evidence>
<reference evidence="9 10" key="1">
    <citation type="journal article" date="2018" name="ACS Chem. Biol.">
        <title>Ketoreductase domain dysfunction expands chemodiversity: malyngamide biosynthesis in the cyanobacterium Okeania hirsuta.</title>
        <authorList>
            <person name="Moss N.A."/>
            <person name="Leao T."/>
            <person name="Rankin M."/>
            <person name="McCullough T.M."/>
            <person name="Qu P."/>
            <person name="Korobeynikov A."/>
            <person name="Smith J.L."/>
            <person name="Gerwick L."/>
            <person name="Gerwick W.H."/>
        </authorList>
    </citation>
    <scope>NUCLEOTIDE SEQUENCE [LARGE SCALE GENOMIC DNA]</scope>
    <source>
        <strain evidence="9 10">PAB10Feb10-1</strain>
    </source>
</reference>
<dbReference type="InterPro" id="IPR001463">
    <property type="entry name" value="Na/Ala_symport"/>
</dbReference>
<evidence type="ECO:0000313" key="9">
    <source>
        <dbReference type="EMBL" id="RQH12619.1"/>
    </source>
</evidence>
<keyword evidence="3" id="KW-0813">Transport</keyword>
<name>A0A3N6N9N5_9CYAN</name>
<dbReference type="PROSITE" id="PS00873">
    <property type="entry name" value="NA_ALANINE_SYMP"/>
    <property type="match status" value="1"/>
</dbReference>
<dbReference type="GO" id="GO:0005886">
    <property type="term" value="C:plasma membrane"/>
    <property type="evidence" value="ECO:0007669"/>
    <property type="project" value="UniProtKB-SubCell"/>
</dbReference>
<sequence length="121" mass="13072">MNQLDPLRRLLICLGMPLLLLLIGGGIFFLLYSNLIPYRYLGHAIGVLRGKYDDPDDPGDIDHYEALSTALASTIGMGNISGVAVAIATGGPGALFWMWMTAIVGMATKFFTCTLAIMYRG</sequence>
<protein>
    <submittedName>
        <fullName evidence="9">Sodium/alanine symporter</fullName>
    </submittedName>
</protein>
<feature type="transmembrane region" description="Helical" evidence="8">
    <location>
        <begin position="96"/>
        <end position="119"/>
    </location>
</feature>
<dbReference type="Pfam" id="PF01235">
    <property type="entry name" value="Na_Ala_symp"/>
    <property type="match status" value="1"/>
</dbReference>
<evidence type="ECO:0000256" key="8">
    <source>
        <dbReference type="SAM" id="Phobius"/>
    </source>
</evidence>
<comment type="caution">
    <text evidence="9">The sequence shown here is derived from an EMBL/GenBank/DDBJ whole genome shotgun (WGS) entry which is preliminary data.</text>
</comment>
<keyword evidence="10" id="KW-1185">Reference proteome</keyword>
<keyword evidence="6 8" id="KW-1133">Transmembrane helix</keyword>
<evidence type="ECO:0000256" key="5">
    <source>
        <dbReference type="ARBA" id="ARBA00022692"/>
    </source>
</evidence>
<dbReference type="Proteomes" id="UP000269154">
    <property type="component" value="Unassembled WGS sequence"/>
</dbReference>
<evidence type="ECO:0000256" key="7">
    <source>
        <dbReference type="ARBA" id="ARBA00023136"/>
    </source>
</evidence>
<keyword evidence="5 8" id="KW-0812">Transmembrane</keyword>
<dbReference type="PANTHER" id="PTHR30330">
    <property type="entry name" value="AGSS FAMILY TRANSPORTER, SODIUM-ALANINE"/>
    <property type="match status" value="1"/>
</dbReference>
<evidence type="ECO:0000256" key="1">
    <source>
        <dbReference type="ARBA" id="ARBA00004651"/>
    </source>
</evidence>